<dbReference type="Pfam" id="PF08238">
    <property type="entry name" value="Sel1"/>
    <property type="match status" value="10"/>
</dbReference>
<dbReference type="PANTHER" id="PTHR11102:SF147">
    <property type="entry name" value="SEL1L ADAPTOR SUBUNIT OF ERAD E3 UBIQUITIN LIGASE"/>
    <property type="match status" value="1"/>
</dbReference>
<evidence type="ECO:0008006" key="4">
    <source>
        <dbReference type="Google" id="ProtNLM"/>
    </source>
</evidence>
<dbReference type="GeneID" id="94847963"/>
<dbReference type="SUPFAM" id="SSF81901">
    <property type="entry name" value="HCP-like"/>
    <property type="match status" value="3"/>
</dbReference>
<name>A0A1J4J0I5_9EUKA</name>
<protein>
    <recommendedName>
        <fullName evidence="4">Sel1 repeat family protein</fullName>
    </recommendedName>
</protein>
<sequence>MSGDCLISLLYGDKTYDVKYHDFSSKSSFHEVQQLPHSFHIKIDPSLNPNSVESFVAFITKRELKIDADNVMDLSYLAHRYGFYTLFIKSYKYLQNNVPIYNLFEIFSKKSHIENYTKSFEMYISHNLQLFVKDGSFYKLPIDTIIHIFDQHKKNITNDDTVTFTINCYFIHGSKALQILKFIDLEKCSTQSLIHLFCILSKEKPFPFYKYISILLKKRQIKTPNHRIVEKKQNLENLVNSIVLSIIKATQENPNEASKMLIKLYEEKLLQNPSMNTLAFLFDRIANSGDGDSLFKIYKYYHDGIGVKVDQKKALHYLEMAYKNNSKEACLILAKQAMSHRNFPDLPSDQFNILKKAADLGDAQSQYSMGVVYANSRKYSNNLSSIHYLIKAKLNGHPKAERSLVKLSALNNEKTVKEAKNVMTKYSGNLELLKQAADAEYPPAILLYSTKTPSRKEAKKYLKKGMNLNLPQAFTNLGYYYMKTIRKNRHISRMISYLTLATETSQKEGMFYYGQTLLNGWSGFQNVDLAISYIEASAELNCIPAIKMISKIYRYGKYVSPNYAIVRNALQKLYQIKEPEGSCEFIYLDLLSSFESQQLKISQINEKIKALKSFADSGLPRGIYYYTKVILDKRFMPQIDYKTALYYLKKIDNYVPCAVINISINSLFYDVDLSAFEPILQKFSDFGDPTFRYKYGSYLIERNIDPYKGFELIRQSAYSNSPCGMMKYGLLLIEGRIRERNVFEALEFFKKAGLLGFDLGFVYYAKYGIEYPEIRNECVEYVRRVAEKGNINATICYASCLMKLGTTFYSEAIHILKPRAVENNPEALFYYAKALLTKNDTQNQSRSDLVTALEYLRMSYISGFHNAIVLYVDTLIKLNDLKTAVEFLTEQLYNSSYALYKLSAMTFFGIQTKMFPDQAIDILKLSVLCNDPDGLWKYGTMLRDGFYVAKDLNEAIKCFQKSAALGNIKAKICLGNILLTNKKNSKKDHALAFCYFSEAAKAGNRTGLWCKAMCMLKGIGCMKNVHEAIQIFRFLSSNGDKDAQYQLGKIILNGVVNSNNLPPNELNYYTKMAFDLWQNAARAGHTTAIWRLGVFIFNGKYFQQDVNSATQYFKQSADLGNPQGAELYAYCLYNGIGVLKNIEQANYYSEIAAKRNHNELPIYLNPNIHGF</sequence>
<keyword evidence="3" id="KW-1185">Reference proteome</keyword>
<accession>A0A1J4J0I5</accession>
<proteinExistence type="inferred from homology"/>
<dbReference type="PANTHER" id="PTHR11102">
    <property type="entry name" value="SEL-1-LIKE PROTEIN"/>
    <property type="match status" value="1"/>
</dbReference>
<comment type="similarity">
    <text evidence="1">Belongs to the sel-1 family.</text>
</comment>
<reference evidence="2" key="1">
    <citation type="submission" date="2016-10" db="EMBL/GenBank/DDBJ databases">
        <authorList>
            <person name="Benchimol M."/>
            <person name="Almeida L.G."/>
            <person name="Vasconcelos A.T."/>
            <person name="Perreira-Neves A."/>
            <person name="Rosa I.A."/>
            <person name="Tasca T."/>
            <person name="Bogo M.R."/>
            <person name="de Souza W."/>
        </authorList>
    </citation>
    <scope>NUCLEOTIDE SEQUENCE [LARGE SCALE GENOMIC DNA]</scope>
    <source>
        <strain evidence="2">K</strain>
    </source>
</reference>
<dbReference type="GO" id="GO:0005789">
    <property type="term" value="C:endoplasmic reticulum membrane"/>
    <property type="evidence" value="ECO:0007669"/>
    <property type="project" value="TreeGrafter"/>
</dbReference>
<dbReference type="GO" id="GO:0036503">
    <property type="term" value="P:ERAD pathway"/>
    <property type="evidence" value="ECO:0007669"/>
    <property type="project" value="TreeGrafter"/>
</dbReference>
<dbReference type="Proteomes" id="UP000179807">
    <property type="component" value="Unassembled WGS sequence"/>
</dbReference>
<evidence type="ECO:0000256" key="1">
    <source>
        <dbReference type="ARBA" id="ARBA00038101"/>
    </source>
</evidence>
<dbReference type="SMART" id="SM00671">
    <property type="entry name" value="SEL1"/>
    <property type="match status" value="11"/>
</dbReference>
<evidence type="ECO:0000313" key="3">
    <source>
        <dbReference type="Proteomes" id="UP000179807"/>
    </source>
</evidence>
<dbReference type="InterPro" id="IPR011990">
    <property type="entry name" value="TPR-like_helical_dom_sf"/>
</dbReference>
<dbReference type="EMBL" id="MLAK01001427">
    <property type="protein sequence ID" value="OHS93150.1"/>
    <property type="molecule type" value="Genomic_DNA"/>
</dbReference>
<dbReference type="Gene3D" id="1.25.40.10">
    <property type="entry name" value="Tetratricopeptide repeat domain"/>
    <property type="match status" value="4"/>
</dbReference>
<dbReference type="AlphaFoldDB" id="A0A1J4J0I5"/>
<dbReference type="InterPro" id="IPR050767">
    <property type="entry name" value="Sel1_AlgK"/>
</dbReference>
<evidence type="ECO:0000313" key="2">
    <source>
        <dbReference type="EMBL" id="OHS93150.1"/>
    </source>
</evidence>
<organism evidence="2 3">
    <name type="scientific">Tritrichomonas foetus</name>
    <dbReference type="NCBI Taxonomy" id="1144522"/>
    <lineage>
        <taxon>Eukaryota</taxon>
        <taxon>Metamonada</taxon>
        <taxon>Parabasalia</taxon>
        <taxon>Tritrichomonadida</taxon>
        <taxon>Tritrichomonadidae</taxon>
        <taxon>Tritrichomonas</taxon>
    </lineage>
</organism>
<comment type="caution">
    <text evidence="2">The sequence shown here is derived from an EMBL/GenBank/DDBJ whole genome shotgun (WGS) entry which is preliminary data.</text>
</comment>
<dbReference type="VEuPathDB" id="TrichDB:TRFO_40527"/>
<dbReference type="RefSeq" id="XP_068346287.1">
    <property type="nucleotide sequence ID" value="XM_068513259.1"/>
</dbReference>
<dbReference type="InterPro" id="IPR006597">
    <property type="entry name" value="Sel1-like"/>
</dbReference>
<gene>
    <name evidence="2" type="ORF">TRFO_40527</name>
</gene>